<evidence type="ECO:0000313" key="1">
    <source>
        <dbReference type="EMBL" id="MFH4974301.1"/>
    </source>
</evidence>
<proteinExistence type="predicted"/>
<keyword evidence="2" id="KW-1185">Reference proteome</keyword>
<accession>A0ABD6E4H2</accession>
<dbReference type="EMBL" id="JBGFUD010000336">
    <property type="protein sequence ID" value="MFH4974301.1"/>
    <property type="molecule type" value="Genomic_DNA"/>
</dbReference>
<organism evidence="1 2">
    <name type="scientific">Gnathostoma spinigerum</name>
    <dbReference type="NCBI Taxonomy" id="75299"/>
    <lineage>
        <taxon>Eukaryota</taxon>
        <taxon>Metazoa</taxon>
        <taxon>Ecdysozoa</taxon>
        <taxon>Nematoda</taxon>
        <taxon>Chromadorea</taxon>
        <taxon>Rhabditida</taxon>
        <taxon>Spirurina</taxon>
        <taxon>Gnathostomatomorpha</taxon>
        <taxon>Gnathostomatoidea</taxon>
        <taxon>Gnathostomatidae</taxon>
        <taxon>Gnathostoma</taxon>
    </lineage>
</organism>
<evidence type="ECO:0000313" key="2">
    <source>
        <dbReference type="Proteomes" id="UP001608902"/>
    </source>
</evidence>
<name>A0ABD6E4H2_9BILA</name>
<protein>
    <submittedName>
        <fullName evidence="1">Uncharacterized protein</fullName>
    </submittedName>
</protein>
<reference evidence="1 2" key="1">
    <citation type="submission" date="2024-08" db="EMBL/GenBank/DDBJ databases">
        <title>Gnathostoma spinigerum genome.</title>
        <authorList>
            <person name="Gonzalez-Bertolin B."/>
            <person name="Monzon S."/>
            <person name="Zaballos A."/>
            <person name="Jimenez P."/>
            <person name="Dekumyoy P."/>
            <person name="Varona S."/>
            <person name="Cuesta I."/>
            <person name="Sumanam S."/>
            <person name="Adisakwattana P."/>
            <person name="Gasser R.B."/>
            <person name="Hernandez-Gonzalez A."/>
            <person name="Young N.D."/>
            <person name="Perteguer M.J."/>
        </authorList>
    </citation>
    <scope>NUCLEOTIDE SEQUENCE [LARGE SCALE GENOMIC DNA]</scope>
    <source>
        <strain evidence="1">AL3</strain>
        <tissue evidence="1">Liver</tissue>
    </source>
</reference>
<dbReference type="Proteomes" id="UP001608902">
    <property type="component" value="Unassembled WGS sequence"/>
</dbReference>
<sequence length="74" mass="8937">MLSPSYSVFAQCEKPIGVWAQHLSARVWISCRRIFVWNLFYECYLKSKKTNCKFGLFSRTQIFEKRYFKIMLVL</sequence>
<comment type="caution">
    <text evidence="1">The sequence shown here is derived from an EMBL/GenBank/DDBJ whole genome shotgun (WGS) entry which is preliminary data.</text>
</comment>
<gene>
    <name evidence="1" type="ORF">AB6A40_001010</name>
</gene>
<dbReference type="AlphaFoldDB" id="A0ABD6E4H2"/>